<gene>
    <name evidence="4" type="ORF">FYJ33_07580</name>
</gene>
<keyword evidence="1" id="KW-0805">Transcription regulation</keyword>
<dbReference type="InterPro" id="IPR013196">
    <property type="entry name" value="HTH_11"/>
</dbReference>
<dbReference type="PANTHER" id="PTHR34580:SF1">
    <property type="entry name" value="PROTEIN PAFC"/>
    <property type="match status" value="1"/>
</dbReference>
<evidence type="ECO:0000313" key="4">
    <source>
        <dbReference type="EMBL" id="MSR91275.1"/>
    </source>
</evidence>
<dbReference type="RefSeq" id="WP_154531165.1">
    <property type="nucleotide sequence ID" value="NZ_VULX01000009.1"/>
</dbReference>
<protein>
    <submittedName>
        <fullName evidence="4">YafY family transcriptional regulator</fullName>
    </submittedName>
</protein>
<dbReference type="InterPro" id="IPR001034">
    <property type="entry name" value="DeoR_HTH"/>
</dbReference>
<comment type="caution">
    <text evidence="4">The sequence shown here is derived from an EMBL/GenBank/DDBJ whole genome shotgun (WGS) entry which is preliminary data.</text>
</comment>
<dbReference type="Pfam" id="PF13280">
    <property type="entry name" value="WYL"/>
    <property type="match status" value="1"/>
</dbReference>
<reference evidence="4 5" key="1">
    <citation type="submission" date="2019-08" db="EMBL/GenBank/DDBJ databases">
        <title>In-depth cultivation of the pig gut microbiome towards novel bacterial diversity and tailored functional studies.</title>
        <authorList>
            <person name="Wylensek D."/>
            <person name="Hitch T.C.A."/>
            <person name="Clavel T."/>
        </authorList>
    </citation>
    <scope>NUCLEOTIDE SEQUENCE [LARGE SCALE GENOMIC DNA]</scope>
    <source>
        <strain evidence="4 5">WCA-383-APC-5B</strain>
    </source>
</reference>
<dbReference type="Proteomes" id="UP000460287">
    <property type="component" value="Unassembled WGS sequence"/>
</dbReference>
<keyword evidence="5" id="KW-1185">Reference proteome</keyword>
<dbReference type="InterPro" id="IPR028349">
    <property type="entry name" value="PafC-like"/>
</dbReference>
<dbReference type="PIRSF" id="PIRSF016838">
    <property type="entry name" value="PafC"/>
    <property type="match status" value="1"/>
</dbReference>
<dbReference type="InterPro" id="IPR051534">
    <property type="entry name" value="CBASS_pafABC_assoc_protein"/>
</dbReference>
<dbReference type="PROSITE" id="PS51000">
    <property type="entry name" value="HTH_DEOR_2"/>
    <property type="match status" value="1"/>
</dbReference>
<dbReference type="GO" id="GO:0003700">
    <property type="term" value="F:DNA-binding transcription factor activity"/>
    <property type="evidence" value="ECO:0007669"/>
    <property type="project" value="InterPro"/>
</dbReference>
<dbReference type="EMBL" id="VULX01000009">
    <property type="protein sequence ID" value="MSR91275.1"/>
    <property type="molecule type" value="Genomic_DNA"/>
</dbReference>
<dbReference type="Gene3D" id="1.10.10.10">
    <property type="entry name" value="Winged helix-like DNA-binding domain superfamily/Winged helix DNA-binding domain"/>
    <property type="match status" value="1"/>
</dbReference>
<dbReference type="Pfam" id="PF08279">
    <property type="entry name" value="HTH_11"/>
    <property type="match status" value="1"/>
</dbReference>
<feature type="domain" description="HTH deoR-type" evidence="3">
    <location>
        <begin position="2"/>
        <end position="60"/>
    </location>
</feature>
<dbReference type="InterPro" id="IPR036390">
    <property type="entry name" value="WH_DNA-bd_sf"/>
</dbReference>
<dbReference type="PANTHER" id="PTHR34580">
    <property type="match status" value="1"/>
</dbReference>
<dbReference type="SUPFAM" id="SSF46785">
    <property type="entry name" value="Winged helix' DNA-binding domain"/>
    <property type="match status" value="1"/>
</dbReference>
<keyword evidence="2" id="KW-0804">Transcription</keyword>
<dbReference type="InterPro" id="IPR026881">
    <property type="entry name" value="WYL_dom"/>
</dbReference>
<name>A0A7X2T1I4_9CLOT</name>
<proteinExistence type="predicted"/>
<organism evidence="4 5">
    <name type="scientific">Inconstantimicrobium porci</name>
    <dbReference type="NCBI Taxonomy" id="2652291"/>
    <lineage>
        <taxon>Bacteria</taxon>
        <taxon>Bacillati</taxon>
        <taxon>Bacillota</taxon>
        <taxon>Clostridia</taxon>
        <taxon>Eubacteriales</taxon>
        <taxon>Clostridiaceae</taxon>
        <taxon>Inconstantimicrobium</taxon>
    </lineage>
</organism>
<evidence type="ECO:0000259" key="3">
    <source>
        <dbReference type="PROSITE" id="PS51000"/>
    </source>
</evidence>
<dbReference type="AlphaFoldDB" id="A0A7X2T1I4"/>
<evidence type="ECO:0000313" key="5">
    <source>
        <dbReference type="Proteomes" id="UP000460287"/>
    </source>
</evidence>
<dbReference type="Pfam" id="PF25583">
    <property type="entry name" value="WCX"/>
    <property type="match status" value="1"/>
</dbReference>
<evidence type="ECO:0000256" key="1">
    <source>
        <dbReference type="ARBA" id="ARBA00023015"/>
    </source>
</evidence>
<dbReference type="PROSITE" id="PS52050">
    <property type="entry name" value="WYL"/>
    <property type="match status" value="1"/>
</dbReference>
<evidence type="ECO:0000256" key="2">
    <source>
        <dbReference type="ARBA" id="ARBA00023163"/>
    </source>
</evidence>
<accession>A0A7X2T1I4</accession>
<dbReference type="InterPro" id="IPR057727">
    <property type="entry name" value="WCX_dom"/>
</dbReference>
<dbReference type="InterPro" id="IPR036388">
    <property type="entry name" value="WH-like_DNA-bd_sf"/>
</dbReference>
<sequence>MKIDRLFSIVNILINNKNVTAPFLAEKFNVSVRTIYRDIDVLSENGVPVYCTQGKGGGIYLMDGYSIDKTMLSDNEQKQVLAALQGLNATGKVSVDESLSKLKSIFKKDEADWIEIDFPTWEQSDKDKQYFDILKNCILNKKVVSFDYFSNKGEKTTRIVEPYKLVFKGYSWYVYGFCRSRKDFRFFKLCRIDNLSVTSEKYAQRKFKQIKYEYNNYASRCSTIHVKMKIDISAASRVYDEFRNGPIELIDDKFIVSADLRDDDYLYNYLFSYGDRIEVLEPVEVRDKLKSKISNMLKKYL</sequence>